<keyword evidence="2" id="KW-0812">Transmembrane</keyword>
<feature type="domain" description="PKD" evidence="6">
    <location>
        <begin position="154"/>
        <end position="184"/>
    </location>
</feature>
<evidence type="ECO:0000313" key="7">
    <source>
        <dbReference type="EMBL" id="HIZ90313.1"/>
    </source>
</evidence>
<dbReference type="GO" id="GO:0005886">
    <property type="term" value="C:plasma membrane"/>
    <property type="evidence" value="ECO:0007669"/>
    <property type="project" value="TreeGrafter"/>
</dbReference>
<dbReference type="PANTHER" id="PTHR46730">
    <property type="entry name" value="POLYCYSTIN-1"/>
    <property type="match status" value="1"/>
</dbReference>
<dbReference type="Gene3D" id="2.60.40.10">
    <property type="entry name" value="Immunoglobulins"/>
    <property type="match status" value="2"/>
</dbReference>
<evidence type="ECO:0000256" key="1">
    <source>
        <dbReference type="ARBA" id="ARBA00004370"/>
    </source>
</evidence>
<protein>
    <submittedName>
        <fullName evidence="7">PKD domain-containing protein</fullName>
    </submittedName>
</protein>
<dbReference type="CDD" id="cd00146">
    <property type="entry name" value="PKD"/>
    <property type="match status" value="2"/>
</dbReference>
<proteinExistence type="predicted"/>
<evidence type="ECO:0000256" key="4">
    <source>
        <dbReference type="ARBA" id="ARBA00022989"/>
    </source>
</evidence>
<dbReference type="GO" id="GO:0005261">
    <property type="term" value="F:monoatomic cation channel activity"/>
    <property type="evidence" value="ECO:0007669"/>
    <property type="project" value="TreeGrafter"/>
</dbReference>
<dbReference type="InterPro" id="IPR000601">
    <property type="entry name" value="PKD_dom"/>
</dbReference>
<sequence length="407" mass="45814">MSIIFGLYGCGSEDSNVSAPFEEQIVIFFDCTTNLADVKCSVTKEYIPDNMKVLEYYWDFGDSKGAQGKDNGNHTYDVSGKYNISLKIQYEENGSPLIKEIGTKQINISIPDTDNGTSSPNEIEILFDCTTNLADVKCSITKEVVPDNMQILQYYWDFGDSKDAQGKDNGNHTYTSIGKYNIRLGILYELQDGATETKIMGIKSIEITQNPPPSEVKIRNLFLKGFGDKTNGMYFALHITGKSERDKYTNLGIFAQNATSATNYKTPYARDLEIQWTEDAGATGFNFSALYSNLGLDDVYDINYGWTDKDGLNLDMPFYLGHSKFYITDGSFSKNFSFKSFVIEDMTIPGFMGYASFVRCNVGNFNFKIPLDTYNPAIHKNIALLTVEFRDTRCSDYEVTFDGFVEK</sequence>
<feature type="domain" description="PKD" evidence="6">
    <location>
        <begin position="56"/>
        <end position="88"/>
    </location>
</feature>
<dbReference type="InterPro" id="IPR013783">
    <property type="entry name" value="Ig-like_fold"/>
</dbReference>
<comment type="subcellular location">
    <subcellularLocation>
        <location evidence="1">Membrane</location>
    </subcellularLocation>
</comment>
<reference evidence="7" key="2">
    <citation type="submission" date="2021-04" db="EMBL/GenBank/DDBJ databases">
        <authorList>
            <person name="Gilroy R."/>
        </authorList>
    </citation>
    <scope>NUCLEOTIDE SEQUENCE</scope>
    <source>
        <strain evidence="7">ChiW4-1371</strain>
    </source>
</reference>
<dbReference type="SUPFAM" id="SSF49299">
    <property type="entry name" value="PKD domain"/>
    <property type="match status" value="2"/>
</dbReference>
<reference evidence="7" key="1">
    <citation type="journal article" date="2021" name="PeerJ">
        <title>Extensive microbial diversity within the chicken gut microbiome revealed by metagenomics and culture.</title>
        <authorList>
            <person name="Gilroy R."/>
            <person name="Ravi A."/>
            <person name="Getino M."/>
            <person name="Pursley I."/>
            <person name="Horton D.L."/>
            <person name="Alikhan N.F."/>
            <person name="Baker D."/>
            <person name="Gharbi K."/>
            <person name="Hall N."/>
            <person name="Watson M."/>
            <person name="Adriaenssens E.M."/>
            <person name="Foster-Nyarko E."/>
            <person name="Jarju S."/>
            <person name="Secka A."/>
            <person name="Antonio M."/>
            <person name="Oren A."/>
            <person name="Chaudhuri R.R."/>
            <person name="La Ragione R."/>
            <person name="Hildebrand F."/>
            <person name="Pallen M.J."/>
        </authorList>
    </citation>
    <scope>NUCLEOTIDE SEQUENCE</scope>
    <source>
        <strain evidence="7">ChiW4-1371</strain>
    </source>
</reference>
<keyword evidence="3" id="KW-0677">Repeat</keyword>
<keyword evidence="5" id="KW-0472">Membrane</keyword>
<evidence type="ECO:0000313" key="8">
    <source>
        <dbReference type="Proteomes" id="UP000824176"/>
    </source>
</evidence>
<dbReference type="Proteomes" id="UP000824176">
    <property type="component" value="Unassembled WGS sequence"/>
</dbReference>
<evidence type="ECO:0000259" key="6">
    <source>
        <dbReference type="PROSITE" id="PS50093"/>
    </source>
</evidence>
<keyword evidence="4" id="KW-1133">Transmembrane helix</keyword>
<evidence type="ECO:0000256" key="3">
    <source>
        <dbReference type="ARBA" id="ARBA00022737"/>
    </source>
</evidence>
<comment type="caution">
    <text evidence="7">The sequence shown here is derived from an EMBL/GenBank/DDBJ whole genome shotgun (WGS) entry which is preliminary data.</text>
</comment>
<gene>
    <name evidence="7" type="ORF">H9804_10235</name>
</gene>
<dbReference type="AlphaFoldDB" id="A0A9D2GUL8"/>
<name>A0A9D2GUL8_9BACT</name>
<dbReference type="EMBL" id="DXAQ01000151">
    <property type="protein sequence ID" value="HIZ90313.1"/>
    <property type="molecule type" value="Genomic_DNA"/>
</dbReference>
<dbReference type="GO" id="GO:0006816">
    <property type="term" value="P:calcium ion transport"/>
    <property type="evidence" value="ECO:0007669"/>
    <property type="project" value="TreeGrafter"/>
</dbReference>
<dbReference type="PROSITE" id="PS50093">
    <property type="entry name" value="PKD"/>
    <property type="match status" value="2"/>
</dbReference>
<evidence type="ECO:0000256" key="5">
    <source>
        <dbReference type="ARBA" id="ARBA00023136"/>
    </source>
</evidence>
<organism evidence="7 8">
    <name type="scientific">Candidatus Mucispirillum faecigallinarum</name>
    <dbReference type="NCBI Taxonomy" id="2838699"/>
    <lineage>
        <taxon>Bacteria</taxon>
        <taxon>Pseudomonadati</taxon>
        <taxon>Deferribacterota</taxon>
        <taxon>Deferribacteres</taxon>
        <taxon>Deferribacterales</taxon>
        <taxon>Mucispirillaceae</taxon>
        <taxon>Mucispirillum</taxon>
    </lineage>
</organism>
<dbReference type="PANTHER" id="PTHR46730:SF4">
    <property type="entry name" value="POLYCYSTIC KIDNEY DISEASE PROTEIN 1-LIKE 1"/>
    <property type="match status" value="1"/>
</dbReference>
<evidence type="ECO:0000256" key="2">
    <source>
        <dbReference type="ARBA" id="ARBA00022692"/>
    </source>
</evidence>
<dbReference type="InterPro" id="IPR035986">
    <property type="entry name" value="PKD_dom_sf"/>
</dbReference>
<accession>A0A9D2GUL8</accession>
<dbReference type="Pfam" id="PF18911">
    <property type="entry name" value="PKD_4"/>
    <property type="match status" value="2"/>
</dbReference>